<evidence type="ECO:0000256" key="2">
    <source>
        <dbReference type="ARBA" id="ARBA00010663"/>
    </source>
</evidence>
<keyword evidence="3 10" id="KW-0812">Transmembrane</keyword>
<evidence type="ECO:0000256" key="3">
    <source>
        <dbReference type="ARBA" id="ARBA00022692"/>
    </source>
</evidence>
<evidence type="ECO:0000256" key="8">
    <source>
        <dbReference type="ARBA" id="ARBA00023224"/>
    </source>
</evidence>
<comment type="caution">
    <text evidence="12">The sequence shown here is derived from an EMBL/GenBank/DDBJ whole genome shotgun (WGS) entry which is preliminary data.</text>
</comment>
<dbReference type="SUPFAM" id="SSF81321">
    <property type="entry name" value="Family A G protein-coupled receptor-like"/>
    <property type="match status" value="1"/>
</dbReference>
<dbReference type="GO" id="GO:0004930">
    <property type="term" value="F:G protein-coupled receptor activity"/>
    <property type="evidence" value="ECO:0007669"/>
    <property type="project" value="UniProtKB-KW"/>
</dbReference>
<dbReference type="InterPro" id="IPR000276">
    <property type="entry name" value="GPCR_Rhodpsn"/>
</dbReference>
<dbReference type="PANTHER" id="PTHR24235">
    <property type="entry name" value="NEUROPEPTIDE Y RECEPTOR"/>
    <property type="match status" value="1"/>
</dbReference>
<evidence type="ECO:0000256" key="9">
    <source>
        <dbReference type="SAM" id="MobiDB-lite"/>
    </source>
</evidence>
<dbReference type="Proteomes" id="UP000821837">
    <property type="component" value="Unassembled WGS sequence"/>
</dbReference>
<accession>A0A9D4YR64</accession>
<feature type="transmembrane region" description="Helical" evidence="10">
    <location>
        <begin position="128"/>
        <end position="154"/>
    </location>
</feature>
<evidence type="ECO:0000256" key="6">
    <source>
        <dbReference type="ARBA" id="ARBA00023136"/>
    </source>
</evidence>
<dbReference type="GO" id="GO:0016020">
    <property type="term" value="C:membrane"/>
    <property type="evidence" value="ECO:0007669"/>
    <property type="project" value="UniProtKB-SubCell"/>
</dbReference>
<gene>
    <name evidence="12" type="ORF">HPB52_024207</name>
</gene>
<feature type="domain" description="G-protein coupled receptors family 1 profile" evidence="11">
    <location>
        <begin position="107"/>
        <end position="171"/>
    </location>
</feature>
<dbReference type="Gene3D" id="1.20.1070.10">
    <property type="entry name" value="Rhodopsin 7-helix transmembrane proteins"/>
    <property type="match status" value="1"/>
</dbReference>
<evidence type="ECO:0000256" key="7">
    <source>
        <dbReference type="ARBA" id="ARBA00023170"/>
    </source>
</evidence>
<dbReference type="EMBL" id="JABSTV010001016">
    <property type="protein sequence ID" value="KAH7985291.1"/>
    <property type="molecule type" value="Genomic_DNA"/>
</dbReference>
<evidence type="ECO:0000256" key="5">
    <source>
        <dbReference type="ARBA" id="ARBA00023040"/>
    </source>
</evidence>
<evidence type="ECO:0000313" key="12">
    <source>
        <dbReference type="EMBL" id="KAH7985291.1"/>
    </source>
</evidence>
<evidence type="ECO:0000256" key="10">
    <source>
        <dbReference type="SAM" id="Phobius"/>
    </source>
</evidence>
<dbReference type="InterPro" id="IPR017452">
    <property type="entry name" value="GPCR_Rhodpsn_7TM"/>
</dbReference>
<comment type="similarity">
    <text evidence="2">Belongs to the G-protein coupled receptor 1 family.</text>
</comment>
<keyword evidence="13" id="KW-1185">Reference proteome</keyword>
<keyword evidence="4 10" id="KW-1133">Transmembrane helix</keyword>
<sequence>MLRSTPPAAMVRPGTSWLSVANSTPSYSRTVNAMGTYGSDVYEPYGGEEDRRETAPPSAQDNGSWNNASDYDDLYSIPSDLWMRYSPSIVAVFCLAYTVVFIMGLLGNSFVVAVVARSPRMRTVTNYFIVNLAMADILVVVFCIPATLVGNIFVRKYTRAVRASPFASTCI</sequence>
<feature type="region of interest" description="Disordered" evidence="9">
    <location>
        <begin position="45"/>
        <end position="65"/>
    </location>
</feature>
<dbReference type="PRINTS" id="PR00237">
    <property type="entry name" value="GPCRRHODOPSN"/>
</dbReference>
<name>A0A9D4YR64_RHISA</name>
<evidence type="ECO:0000259" key="11">
    <source>
        <dbReference type="PROSITE" id="PS50262"/>
    </source>
</evidence>
<keyword evidence="7" id="KW-0675">Receptor</keyword>
<dbReference type="PROSITE" id="PS50262">
    <property type="entry name" value="G_PROTEIN_RECEP_F1_2"/>
    <property type="match status" value="1"/>
</dbReference>
<feature type="transmembrane region" description="Helical" evidence="10">
    <location>
        <begin position="89"/>
        <end position="116"/>
    </location>
</feature>
<dbReference type="AlphaFoldDB" id="A0A9D4YR64"/>
<dbReference type="VEuPathDB" id="VectorBase:RSAN_053104"/>
<comment type="subcellular location">
    <subcellularLocation>
        <location evidence="1">Membrane</location>
        <topology evidence="1">Multi-pass membrane protein</topology>
    </subcellularLocation>
</comment>
<evidence type="ECO:0000256" key="4">
    <source>
        <dbReference type="ARBA" id="ARBA00022989"/>
    </source>
</evidence>
<keyword evidence="8" id="KW-0807">Transducer</keyword>
<evidence type="ECO:0000256" key="1">
    <source>
        <dbReference type="ARBA" id="ARBA00004141"/>
    </source>
</evidence>
<protein>
    <recommendedName>
        <fullName evidence="11">G-protein coupled receptors family 1 profile domain-containing protein</fullName>
    </recommendedName>
</protein>
<dbReference type="Pfam" id="PF00001">
    <property type="entry name" value="7tm_1"/>
    <property type="match status" value="1"/>
</dbReference>
<keyword evidence="5" id="KW-0297">G-protein coupled receptor</keyword>
<keyword evidence="6 10" id="KW-0472">Membrane</keyword>
<reference evidence="12" key="2">
    <citation type="submission" date="2021-09" db="EMBL/GenBank/DDBJ databases">
        <authorList>
            <person name="Jia N."/>
            <person name="Wang J."/>
            <person name="Shi W."/>
            <person name="Du L."/>
            <person name="Sun Y."/>
            <person name="Zhan W."/>
            <person name="Jiang J."/>
            <person name="Wang Q."/>
            <person name="Zhang B."/>
            <person name="Ji P."/>
            <person name="Sakyi L.B."/>
            <person name="Cui X."/>
            <person name="Yuan T."/>
            <person name="Jiang B."/>
            <person name="Yang W."/>
            <person name="Lam T.T.-Y."/>
            <person name="Chang Q."/>
            <person name="Ding S."/>
            <person name="Wang X."/>
            <person name="Zhu J."/>
            <person name="Ruan X."/>
            <person name="Zhao L."/>
            <person name="Wei J."/>
            <person name="Que T."/>
            <person name="Du C."/>
            <person name="Cheng J."/>
            <person name="Dai P."/>
            <person name="Han X."/>
            <person name="Huang E."/>
            <person name="Gao Y."/>
            <person name="Liu J."/>
            <person name="Shao H."/>
            <person name="Ye R."/>
            <person name="Li L."/>
            <person name="Wei W."/>
            <person name="Wang X."/>
            <person name="Wang C."/>
            <person name="Huo Q."/>
            <person name="Li W."/>
            <person name="Guo W."/>
            <person name="Chen H."/>
            <person name="Chen S."/>
            <person name="Zhou L."/>
            <person name="Zhou L."/>
            <person name="Ni X."/>
            <person name="Tian J."/>
            <person name="Zhou Y."/>
            <person name="Sheng Y."/>
            <person name="Liu T."/>
            <person name="Pan Y."/>
            <person name="Xia L."/>
            <person name="Li J."/>
            <person name="Zhao F."/>
            <person name="Cao W."/>
        </authorList>
    </citation>
    <scope>NUCLEOTIDE SEQUENCE</scope>
    <source>
        <strain evidence="12">Rsan-2018</strain>
        <tissue evidence="12">Larvae</tissue>
    </source>
</reference>
<dbReference type="PANTHER" id="PTHR24235:SF29">
    <property type="entry name" value="GH23382P"/>
    <property type="match status" value="1"/>
</dbReference>
<proteinExistence type="inferred from homology"/>
<reference evidence="12" key="1">
    <citation type="journal article" date="2020" name="Cell">
        <title>Large-Scale Comparative Analyses of Tick Genomes Elucidate Their Genetic Diversity and Vector Capacities.</title>
        <authorList>
            <consortium name="Tick Genome and Microbiome Consortium (TIGMIC)"/>
            <person name="Jia N."/>
            <person name="Wang J."/>
            <person name="Shi W."/>
            <person name="Du L."/>
            <person name="Sun Y."/>
            <person name="Zhan W."/>
            <person name="Jiang J.F."/>
            <person name="Wang Q."/>
            <person name="Zhang B."/>
            <person name="Ji P."/>
            <person name="Bell-Sakyi L."/>
            <person name="Cui X.M."/>
            <person name="Yuan T.T."/>
            <person name="Jiang B.G."/>
            <person name="Yang W.F."/>
            <person name="Lam T.T."/>
            <person name="Chang Q.C."/>
            <person name="Ding S.J."/>
            <person name="Wang X.J."/>
            <person name="Zhu J.G."/>
            <person name="Ruan X.D."/>
            <person name="Zhao L."/>
            <person name="Wei J.T."/>
            <person name="Ye R.Z."/>
            <person name="Que T.C."/>
            <person name="Du C.H."/>
            <person name="Zhou Y.H."/>
            <person name="Cheng J.X."/>
            <person name="Dai P.F."/>
            <person name="Guo W.B."/>
            <person name="Han X.H."/>
            <person name="Huang E.J."/>
            <person name="Li L.F."/>
            <person name="Wei W."/>
            <person name="Gao Y.C."/>
            <person name="Liu J.Z."/>
            <person name="Shao H.Z."/>
            <person name="Wang X."/>
            <person name="Wang C.C."/>
            <person name="Yang T.C."/>
            <person name="Huo Q.B."/>
            <person name="Li W."/>
            <person name="Chen H.Y."/>
            <person name="Chen S.E."/>
            <person name="Zhou L.G."/>
            <person name="Ni X.B."/>
            <person name="Tian J.H."/>
            <person name="Sheng Y."/>
            <person name="Liu T."/>
            <person name="Pan Y.S."/>
            <person name="Xia L.Y."/>
            <person name="Li J."/>
            <person name="Zhao F."/>
            <person name="Cao W.C."/>
        </authorList>
    </citation>
    <scope>NUCLEOTIDE SEQUENCE</scope>
    <source>
        <strain evidence="12">Rsan-2018</strain>
    </source>
</reference>
<dbReference type="FunFam" id="1.20.1070.10:FF:000895">
    <property type="entry name" value="Uncharacterized protein"/>
    <property type="match status" value="1"/>
</dbReference>
<organism evidence="12 13">
    <name type="scientific">Rhipicephalus sanguineus</name>
    <name type="common">Brown dog tick</name>
    <name type="synonym">Ixodes sanguineus</name>
    <dbReference type="NCBI Taxonomy" id="34632"/>
    <lineage>
        <taxon>Eukaryota</taxon>
        <taxon>Metazoa</taxon>
        <taxon>Ecdysozoa</taxon>
        <taxon>Arthropoda</taxon>
        <taxon>Chelicerata</taxon>
        <taxon>Arachnida</taxon>
        <taxon>Acari</taxon>
        <taxon>Parasitiformes</taxon>
        <taxon>Ixodida</taxon>
        <taxon>Ixodoidea</taxon>
        <taxon>Ixodidae</taxon>
        <taxon>Rhipicephalinae</taxon>
        <taxon>Rhipicephalus</taxon>
        <taxon>Rhipicephalus</taxon>
    </lineage>
</organism>
<evidence type="ECO:0000313" key="13">
    <source>
        <dbReference type="Proteomes" id="UP000821837"/>
    </source>
</evidence>